<protein>
    <submittedName>
        <fullName evidence="2">Uncharacterized protein</fullName>
    </submittedName>
</protein>
<organism evidence="2">
    <name type="scientific">Streptomyces sp. R39</name>
    <dbReference type="NCBI Taxonomy" id="3238631"/>
    <lineage>
        <taxon>Bacteria</taxon>
        <taxon>Bacillati</taxon>
        <taxon>Actinomycetota</taxon>
        <taxon>Actinomycetes</taxon>
        <taxon>Kitasatosporales</taxon>
        <taxon>Streptomycetaceae</taxon>
        <taxon>Streptomyces</taxon>
    </lineage>
</organism>
<keyword evidence="1" id="KW-0472">Membrane</keyword>
<dbReference type="EMBL" id="CP163441">
    <property type="protein sequence ID" value="XDQ41852.1"/>
    <property type="molecule type" value="Genomic_DNA"/>
</dbReference>
<keyword evidence="1" id="KW-0812">Transmembrane</keyword>
<proteinExistence type="predicted"/>
<gene>
    <name evidence="2" type="ORF">AB5J52_05975</name>
</gene>
<evidence type="ECO:0000256" key="1">
    <source>
        <dbReference type="SAM" id="Phobius"/>
    </source>
</evidence>
<dbReference type="AlphaFoldDB" id="A0AB39QH89"/>
<feature type="transmembrane region" description="Helical" evidence="1">
    <location>
        <begin position="20"/>
        <end position="44"/>
    </location>
</feature>
<keyword evidence="1" id="KW-1133">Transmembrane helix</keyword>
<sequence>MAQLLGGAGIWCTDKLTDRVSILLCLFNAQVVIAPGLIVLLFVWHALLLKRHRIFSHPEIPASALEPSEPFTAHLRRVAAW</sequence>
<name>A0AB39QH89_9ACTN</name>
<dbReference type="RefSeq" id="WP_369221430.1">
    <property type="nucleotide sequence ID" value="NZ_CP163441.1"/>
</dbReference>
<accession>A0AB39QH89</accession>
<evidence type="ECO:0000313" key="2">
    <source>
        <dbReference type="EMBL" id="XDQ41852.1"/>
    </source>
</evidence>
<reference evidence="2" key="1">
    <citation type="submission" date="2024-07" db="EMBL/GenBank/DDBJ databases">
        <authorList>
            <person name="Yu S.T."/>
        </authorList>
    </citation>
    <scope>NUCLEOTIDE SEQUENCE</scope>
    <source>
        <strain evidence="2">R39</strain>
    </source>
</reference>